<feature type="coiled-coil region" evidence="1">
    <location>
        <begin position="135"/>
        <end position="162"/>
    </location>
</feature>
<dbReference type="InterPro" id="IPR013809">
    <property type="entry name" value="ENTH"/>
</dbReference>
<feature type="compositionally biased region" description="Basic residues" evidence="2">
    <location>
        <begin position="276"/>
        <end position="290"/>
    </location>
</feature>
<dbReference type="PANTHER" id="PTHR12276:SF45">
    <property type="entry name" value="CLATHRIN INTERACTOR 1"/>
    <property type="match status" value="1"/>
</dbReference>
<evidence type="ECO:0000256" key="1">
    <source>
        <dbReference type="SAM" id="Coils"/>
    </source>
</evidence>
<dbReference type="GO" id="GO:0005768">
    <property type="term" value="C:endosome"/>
    <property type="evidence" value="ECO:0007669"/>
    <property type="project" value="TreeGrafter"/>
</dbReference>
<accession>A0A6U5KJG0</accession>
<dbReference type="PANTHER" id="PTHR12276">
    <property type="entry name" value="EPSIN/ENT-RELATED"/>
    <property type="match status" value="1"/>
</dbReference>
<evidence type="ECO:0000313" key="4">
    <source>
        <dbReference type="EMBL" id="CAD8896629.1"/>
    </source>
</evidence>
<name>A0A6U5KJG0_9STRA</name>
<dbReference type="GO" id="GO:0005886">
    <property type="term" value="C:plasma membrane"/>
    <property type="evidence" value="ECO:0007669"/>
    <property type="project" value="TreeGrafter"/>
</dbReference>
<dbReference type="PROSITE" id="PS50942">
    <property type="entry name" value="ENTH"/>
    <property type="match status" value="1"/>
</dbReference>
<dbReference type="InterPro" id="IPR008942">
    <property type="entry name" value="ENTH_VHS"/>
</dbReference>
<dbReference type="GO" id="GO:0006897">
    <property type="term" value="P:endocytosis"/>
    <property type="evidence" value="ECO:0007669"/>
    <property type="project" value="TreeGrafter"/>
</dbReference>
<dbReference type="GO" id="GO:0030125">
    <property type="term" value="C:clathrin vesicle coat"/>
    <property type="evidence" value="ECO:0007669"/>
    <property type="project" value="TreeGrafter"/>
</dbReference>
<dbReference type="Pfam" id="PF01417">
    <property type="entry name" value="ENTH"/>
    <property type="match status" value="1"/>
</dbReference>
<dbReference type="EMBL" id="HBFR01032754">
    <property type="protein sequence ID" value="CAD8896629.1"/>
    <property type="molecule type" value="Transcribed_RNA"/>
</dbReference>
<keyword evidence="1" id="KW-0175">Coiled coil</keyword>
<feature type="compositionally biased region" description="Basic and acidic residues" evidence="2">
    <location>
        <begin position="257"/>
        <end position="275"/>
    </location>
</feature>
<reference evidence="5" key="1">
    <citation type="submission" date="2021-01" db="EMBL/GenBank/DDBJ databases">
        <authorList>
            <person name="Corre E."/>
            <person name="Pelletier E."/>
            <person name="Niang G."/>
            <person name="Scheremetjew M."/>
            <person name="Finn R."/>
            <person name="Kale V."/>
            <person name="Holt S."/>
            <person name="Cochrane G."/>
            <person name="Meng A."/>
            <person name="Brown T."/>
            <person name="Cohen L."/>
        </authorList>
    </citation>
    <scope>NUCLEOTIDE SEQUENCE</scope>
    <source>
        <strain evidence="5">308</strain>
    </source>
</reference>
<dbReference type="EMBL" id="HBFR01032755">
    <property type="protein sequence ID" value="CAD8896630.1"/>
    <property type="molecule type" value="Transcribed_RNA"/>
</dbReference>
<feature type="domain" description="ENTH" evidence="3">
    <location>
        <begin position="25"/>
        <end position="156"/>
    </location>
</feature>
<dbReference type="SMART" id="SM00273">
    <property type="entry name" value="ENTH"/>
    <property type="match status" value="1"/>
</dbReference>
<feature type="region of interest" description="Disordered" evidence="2">
    <location>
        <begin position="239"/>
        <end position="290"/>
    </location>
</feature>
<dbReference type="FunFam" id="1.25.40.90:FF:000006">
    <property type="entry name" value="Clathrin interactor 1"/>
    <property type="match status" value="1"/>
</dbReference>
<protein>
    <recommendedName>
        <fullName evidence="3">ENTH domain-containing protein</fullName>
    </recommendedName>
</protein>
<dbReference type="Gene3D" id="1.25.40.90">
    <property type="match status" value="1"/>
</dbReference>
<evidence type="ECO:0000259" key="3">
    <source>
        <dbReference type="PROSITE" id="PS50942"/>
    </source>
</evidence>
<evidence type="ECO:0000313" key="5">
    <source>
        <dbReference type="EMBL" id="CAD8896630.1"/>
    </source>
</evidence>
<sequence>MDFLNSLTKDLSIDKVRNLAEDAINQAKPKTDVEKRVYEVLSHKNWGASSTLLNEIARDSYDFEKSNTISRLMWEGMASRPAGWRVVFKSLTLVEHLLKNGSERCVEDARNHQHQLSGMLSFNYYEDTVDRGAGVREKAKQMIELLADNERLREERVRAKALREKFGGAGASMPSSDIHGFASGGYGNGGIGSSSDGYGNSGLGSSGGGYGNGGIGSSGGVLSNSGFGSSGGGYGNSGIGSDTQFSGRYANDAVKNSYKDDVAPPSPKKDAEKDKTKTKKKKKKKDKEND</sequence>
<gene>
    <name evidence="4" type="ORF">CHYS00102_LOCUS23843</name>
    <name evidence="5" type="ORF">CHYS00102_LOCUS23844</name>
</gene>
<organism evidence="5">
    <name type="scientific">Corethron hystrix</name>
    <dbReference type="NCBI Taxonomy" id="216773"/>
    <lineage>
        <taxon>Eukaryota</taxon>
        <taxon>Sar</taxon>
        <taxon>Stramenopiles</taxon>
        <taxon>Ochrophyta</taxon>
        <taxon>Bacillariophyta</taxon>
        <taxon>Coscinodiscophyceae</taxon>
        <taxon>Corethrophycidae</taxon>
        <taxon>Corethrales</taxon>
        <taxon>Corethraceae</taxon>
        <taxon>Corethron</taxon>
    </lineage>
</organism>
<dbReference type="GO" id="GO:0030276">
    <property type="term" value="F:clathrin binding"/>
    <property type="evidence" value="ECO:0007669"/>
    <property type="project" value="TreeGrafter"/>
</dbReference>
<dbReference type="CDD" id="cd03571">
    <property type="entry name" value="ENTH"/>
    <property type="match status" value="1"/>
</dbReference>
<dbReference type="SUPFAM" id="SSF48464">
    <property type="entry name" value="ENTH/VHS domain"/>
    <property type="match status" value="1"/>
</dbReference>
<dbReference type="GO" id="GO:0005543">
    <property type="term" value="F:phospholipid binding"/>
    <property type="evidence" value="ECO:0007669"/>
    <property type="project" value="TreeGrafter"/>
</dbReference>
<dbReference type="AlphaFoldDB" id="A0A6U5KJG0"/>
<evidence type="ECO:0000256" key="2">
    <source>
        <dbReference type="SAM" id="MobiDB-lite"/>
    </source>
</evidence>
<proteinExistence type="predicted"/>